<keyword evidence="6" id="KW-0833">Ubl conjugation pathway</keyword>
<dbReference type="CDD" id="cd20339">
    <property type="entry name" value="BRcat_RBR_RNF216"/>
    <property type="match status" value="1"/>
</dbReference>
<dbReference type="PROSITE" id="PS51873">
    <property type="entry name" value="TRIAD"/>
    <property type="match status" value="1"/>
</dbReference>
<feature type="compositionally biased region" description="Basic and acidic residues" evidence="8">
    <location>
        <begin position="27"/>
        <end position="36"/>
    </location>
</feature>
<keyword evidence="4" id="KW-0677">Repeat</keyword>
<evidence type="ECO:0000313" key="11">
    <source>
        <dbReference type="Proteomes" id="UP000521943"/>
    </source>
</evidence>
<organism evidence="10 11">
    <name type="scientific">Ephemerocybe angulata</name>
    <dbReference type="NCBI Taxonomy" id="980116"/>
    <lineage>
        <taxon>Eukaryota</taxon>
        <taxon>Fungi</taxon>
        <taxon>Dikarya</taxon>
        <taxon>Basidiomycota</taxon>
        <taxon>Agaricomycotina</taxon>
        <taxon>Agaricomycetes</taxon>
        <taxon>Agaricomycetidae</taxon>
        <taxon>Agaricales</taxon>
        <taxon>Agaricineae</taxon>
        <taxon>Psathyrellaceae</taxon>
        <taxon>Ephemerocybe</taxon>
    </lineage>
</organism>
<keyword evidence="3" id="KW-0479">Metal-binding</keyword>
<evidence type="ECO:0000256" key="1">
    <source>
        <dbReference type="ARBA" id="ARBA00004906"/>
    </source>
</evidence>
<evidence type="ECO:0000256" key="2">
    <source>
        <dbReference type="ARBA" id="ARBA00022679"/>
    </source>
</evidence>
<feature type="region of interest" description="Disordered" evidence="8">
    <location>
        <begin position="27"/>
        <end position="61"/>
    </location>
</feature>
<dbReference type="PANTHER" id="PTHR22770">
    <property type="entry name" value="UBIQUITIN CONJUGATING ENZYME 7 INTERACTING PROTEIN-RELATED"/>
    <property type="match status" value="1"/>
</dbReference>
<evidence type="ECO:0000256" key="3">
    <source>
        <dbReference type="ARBA" id="ARBA00022723"/>
    </source>
</evidence>
<dbReference type="AlphaFoldDB" id="A0A8H6HSW8"/>
<dbReference type="GO" id="GO:0008270">
    <property type="term" value="F:zinc ion binding"/>
    <property type="evidence" value="ECO:0007669"/>
    <property type="project" value="UniProtKB-KW"/>
</dbReference>
<keyword evidence="11" id="KW-1185">Reference proteome</keyword>
<dbReference type="InterPro" id="IPR047545">
    <property type="entry name" value="BRcat_RBR_RNF216"/>
</dbReference>
<dbReference type="InterPro" id="IPR047546">
    <property type="entry name" value="Rcat_RBR_RNF216"/>
</dbReference>
<keyword evidence="2" id="KW-0808">Transferase</keyword>
<dbReference type="GO" id="GO:0016740">
    <property type="term" value="F:transferase activity"/>
    <property type="evidence" value="ECO:0007669"/>
    <property type="project" value="UniProtKB-KW"/>
</dbReference>
<sequence>MVLHLLGTYSPEETASLVVDHLLEHTRASSPDDHPQHLGANSSDPGPSVEAPEDPTTRLPHELDFKADNDVDCECCFVPSPSTHMLRCPDGHPFCFRCVETHVATQVGQQKIDVVCMYSGDAGCHLRFTLDVLQAQLPEPLLTTYLRLIQQKELKEANLEGLEECPFCDFACVMEIPLRVMPTLSCGNVEHCGVQSCRICRLKAHPGRTCEDTQGDGDQDGRLAIEEAMTRALVRMCPSCGTPFVKEDGCNKMTCPSCGAFSCYVCKEPVRGYGHFEGHDNIYGVRRILNKVLAHQTDHTNERNRPQTPSALFGIKSRNVTIEK</sequence>
<dbReference type="InterPro" id="IPR044066">
    <property type="entry name" value="TRIAD_supradom"/>
</dbReference>
<dbReference type="PANTHER" id="PTHR22770:SF47">
    <property type="entry name" value="E3 UBIQUITIN-PROTEIN LIGASE RNF216"/>
    <property type="match status" value="1"/>
</dbReference>
<dbReference type="Gene3D" id="3.30.40.10">
    <property type="entry name" value="Zinc/RING finger domain, C3HC4 (zinc finger)"/>
    <property type="match status" value="1"/>
</dbReference>
<evidence type="ECO:0000256" key="8">
    <source>
        <dbReference type="SAM" id="MobiDB-lite"/>
    </source>
</evidence>
<dbReference type="Pfam" id="PF26191">
    <property type="entry name" value="RING-HC_RBR_RNF216"/>
    <property type="match status" value="1"/>
</dbReference>
<dbReference type="SMART" id="SM00647">
    <property type="entry name" value="IBR"/>
    <property type="match status" value="2"/>
</dbReference>
<dbReference type="EMBL" id="JACGCI010000051">
    <property type="protein sequence ID" value="KAF6751283.1"/>
    <property type="molecule type" value="Genomic_DNA"/>
</dbReference>
<reference evidence="10 11" key="1">
    <citation type="submission" date="2020-07" db="EMBL/GenBank/DDBJ databases">
        <title>Comparative genomics of pyrophilous fungi reveals a link between fire events and developmental genes.</title>
        <authorList>
            <consortium name="DOE Joint Genome Institute"/>
            <person name="Steindorff A.S."/>
            <person name="Carver A."/>
            <person name="Calhoun S."/>
            <person name="Stillman K."/>
            <person name="Liu H."/>
            <person name="Lipzen A."/>
            <person name="Pangilinan J."/>
            <person name="Labutti K."/>
            <person name="Bruns T.D."/>
            <person name="Grigoriev I.V."/>
        </authorList>
    </citation>
    <scope>NUCLEOTIDE SEQUENCE [LARGE SCALE GENOMIC DNA]</scope>
    <source>
        <strain evidence="10 11">CBS 144469</strain>
    </source>
</reference>
<dbReference type="InterPro" id="IPR002867">
    <property type="entry name" value="IBR_dom"/>
</dbReference>
<dbReference type="CDD" id="cd20353">
    <property type="entry name" value="Rcat_RBR_RNF216"/>
    <property type="match status" value="1"/>
</dbReference>
<proteinExistence type="predicted"/>
<keyword evidence="7" id="KW-0862">Zinc</keyword>
<dbReference type="InterPro" id="IPR051628">
    <property type="entry name" value="LUBAC_E3_Ligases"/>
</dbReference>
<dbReference type="Proteomes" id="UP000521943">
    <property type="component" value="Unassembled WGS sequence"/>
</dbReference>
<feature type="domain" description="RING-type" evidence="9">
    <location>
        <begin position="69"/>
        <end position="289"/>
    </location>
</feature>
<dbReference type="OrthoDB" id="10009520at2759"/>
<comment type="caution">
    <text evidence="10">The sequence shown here is derived from an EMBL/GenBank/DDBJ whole genome shotgun (WGS) entry which is preliminary data.</text>
</comment>
<evidence type="ECO:0000313" key="10">
    <source>
        <dbReference type="EMBL" id="KAF6751283.1"/>
    </source>
</evidence>
<gene>
    <name evidence="10" type="ORF">DFP72DRAFT_816799</name>
</gene>
<dbReference type="Pfam" id="PF26200">
    <property type="entry name" value="Rcat_RNF216"/>
    <property type="match status" value="1"/>
</dbReference>
<dbReference type="InterPro" id="IPR013083">
    <property type="entry name" value="Znf_RING/FYVE/PHD"/>
</dbReference>
<evidence type="ECO:0000256" key="4">
    <source>
        <dbReference type="ARBA" id="ARBA00022737"/>
    </source>
</evidence>
<comment type="pathway">
    <text evidence="1">Protein modification; protein ubiquitination.</text>
</comment>
<dbReference type="Gene3D" id="1.20.120.1750">
    <property type="match status" value="1"/>
</dbReference>
<dbReference type="SUPFAM" id="SSF57850">
    <property type="entry name" value="RING/U-box"/>
    <property type="match status" value="1"/>
</dbReference>
<evidence type="ECO:0000256" key="5">
    <source>
        <dbReference type="ARBA" id="ARBA00022771"/>
    </source>
</evidence>
<evidence type="ECO:0000259" key="9">
    <source>
        <dbReference type="PROSITE" id="PS51873"/>
    </source>
</evidence>
<evidence type="ECO:0000256" key="6">
    <source>
        <dbReference type="ARBA" id="ARBA00022786"/>
    </source>
</evidence>
<name>A0A8H6HSW8_9AGAR</name>
<keyword evidence="5" id="KW-0863">Zinc-finger</keyword>
<dbReference type="InterPro" id="IPR047544">
    <property type="entry name" value="RING-HC_RBR_RNF216"/>
</dbReference>
<accession>A0A8H6HSW8</accession>
<evidence type="ECO:0000256" key="7">
    <source>
        <dbReference type="ARBA" id="ARBA00022833"/>
    </source>
</evidence>
<protein>
    <recommendedName>
        <fullName evidence="9">RING-type domain-containing protein</fullName>
    </recommendedName>
</protein>